<feature type="domain" description="Fatty acid desaturase" evidence="13">
    <location>
        <begin position="91"/>
        <end position="296"/>
    </location>
</feature>
<keyword evidence="6" id="KW-0479">Metal-binding</keyword>
<dbReference type="PANTHER" id="PTHR38674:SF1">
    <property type="entry name" value="ALKANE 1-MONOOXYGENASE 1"/>
    <property type="match status" value="1"/>
</dbReference>
<evidence type="ECO:0000313" key="15">
    <source>
        <dbReference type="Proteomes" id="UP001627408"/>
    </source>
</evidence>
<evidence type="ECO:0000256" key="5">
    <source>
        <dbReference type="ARBA" id="ARBA00022692"/>
    </source>
</evidence>
<keyword evidence="10" id="KW-0503">Monooxygenase</keyword>
<accession>A0ABW8UXL8</accession>
<organism evidence="14 15">
    <name type="scientific">Tateyamaria armeniaca</name>
    <dbReference type="NCBI Taxonomy" id="2518930"/>
    <lineage>
        <taxon>Bacteria</taxon>
        <taxon>Pseudomonadati</taxon>
        <taxon>Pseudomonadota</taxon>
        <taxon>Alphaproteobacteria</taxon>
        <taxon>Rhodobacterales</taxon>
        <taxon>Roseobacteraceae</taxon>
        <taxon>Tateyamaria</taxon>
    </lineage>
</organism>
<sequence length="345" mass="37640">MVRLLPFAVATLTPAALLLVAFVHGGLWAGSAIAAITVLVFGLDKIGRMAPTGEGDGHALSLLLGVVHFVLLGAAAWAMNGPLPLLDKVLIVIGCGLYFGQISNSNAHELIHRPERWAFRLGAANYASLLFGHHTSAHRLVHHVHAATPKDPATARRGEGFWTYLPRTWAGSFRAGLRAERQRHGGRRWPAPYLAYVTGAVLTLLAAYALGEMAGVIGLIAIAVYAQTQLMLSDYVQHYGLERAVRSDGRREPMGPQHSWNAPHWYSSAMMLNAPRHSAHHTQPAQAFPRLDLDAQTMPMLPQSLPVMAVIALVPPIWRRIMDKRVAAWRGRADPQISELEPLAP</sequence>
<dbReference type="Pfam" id="PF00487">
    <property type="entry name" value="FA_desaturase"/>
    <property type="match status" value="1"/>
</dbReference>
<keyword evidence="4" id="KW-0997">Cell inner membrane</keyword>
<evidence type="ECO:0000259" key="13">
    <source>
        <dbReference type="Pfam" id="PF00487"/>
    </source>
</evidence>
<evidence type="ECO:0000256" key="4">
    <source>
        <dbReference type="ARBA" id="ARBA00022519"/>
    </source>
</evidence>
<evidence type="ECO:0000256" key="2">
    <source>
        <dbReference type="ARBA" id="ARBA00010823"/>
    </source>
</evidence>
<feature type="transmembrane region" description="Helical" evidence="12">
    <location>
        <begin position="58"/>
        <end position="78"/>
    </location>
</feature>
<keyword evidence="15" id="KW-1185">Reference proteome</keyword>
<evidence type="ECO:0000256" key="3">
    <source>
        <dbReference type="ARBA" id="ARBA00022475"/>
    </source>
</evidence>
<evidence type="ECO:0000313" key="14">
    <source>
        <dbReference type="EMBL" id="MFL4471901.1"/>
    </source>
</evidence>
<evidence type="ECO:0000256" key="1">
    <source>
        <dbReference type="ARBA" id="ARBA00004429"/>
    </source>
</evidence>
<protein>
    <submittedName>
        <fullName evidence="14">Alkane 1-monooxygenase</fullName>
    </submittedName>
</protein>
<dbReference type="Proteomes" id="UP001627408">
    <property type="component" value="Unassembled WGS sequence"/>
</dbReference>
<evidence type="ECO:0000256" key="11">
    <source>
        <dbReference type="ARBA" id="ARBA00023136"/>
    </source>
</evidence>
<comment type="similarity">
    <text evidence="2">Belongs to the fatty acid desaturase type 1 family. AlkB subfamily.</text>
</comment>
<keyword evidence="5 12" id="KW-0812">Transmembrane</keyword>
<keyword evidence="7 12" id="KW-1133">Transmembrane helix</keyword>
<keyword evidence="8" id="KW-0560">Oxidoreductase</keyword>
<name>A0ABW8UXL8_9RHOB</name>
<evidence type="ECO:0000256" key="8">
    <source>
        <dbReference type="ARBA" id="ARBA00023002"/>
    </source>
</evidence>
<keyword evidence="9" id="KW-0408">Iron</keyword>
<feature type="transmembrane region" description="Helical" evidence="12">
    <location>
        <begin position="193"/>
        <end position="226"/>
    </location>
</feature>
<evidence type="ECO:0000256" key="7">
    <source>
        <dbReference type="ARBA" id="ARBA00022989"/>
    </source>
</evidence>
<keyword evidence="3" id="KW-1003">Cell membrane</keyword>
<dbReference type="RefSeq" id="WP_407593769.1">
    <property type="nucleotide sequence ID" value="NZ_JBHDIY010000002.1"/>
</dbReference>
<dbReference type="PANTHER" id="PTHR38674">
    <property type="entry name" value="ALKANE 1-MONOOXYGENASE 1"/>
    <property type="match status" value="1"/>
</dbReference>
<dbReference type="EMBL" id="JBHDIY010000002">
    <property type="protein sequence ID" value="MFL4471901.1"/>
    <property type="molecule type" value="Genomic_DNA"/>
</dbReference>
<comment type="subcellular location">
    <subcellularLocation>
        <location evidence="1">Cell inner membrane</location>
        <topology evidence="1">Multi-pass membrane protein</topology>
    </subcellularLocation>
</comment>
<dbReference type="InterPro" id="IPR005804">
    <property type="entry name" value="FA_desaturase_dom"/>
</dbReference>
<evidence type="ECO:0000256" key="10">
    <source>
        <dbReference type="ARBA" id="ARBA00023033"/>
    </source>
</evidence>
<feature type="transmembrane region" description="Helical" evidence="12">
    <location>
        <begin position="300"/>
        <end position="318"/>
    </location>
</feature>
<reference evidence="14 15" key="1">
    <citation type="submission" date="2024-08" db="EMBL/GenBank/DDBJ databases">
        <title>Tateyamaria sp. nov., isolated from marine algae.</title>
        <authorList>
            <person name="Choi B.J."/>
            <person name="Kim J.M."/>
            <person name="Lee J.K."/>
            <person name="Choi D.G."/>
            <person name="Bayburt H."/>
            <person name="Baek J.H."/>
            <person name="Han D.M."/>
            <person name="Jeon C.O."/>
        </authorList>
    </citation>
    <scope>NUCLEOTIDE SEQUENCE [LARGE SCALE GENOMIC DNA]</scope>
    <source>
        <strain evidence="14 15">KMU-156</strain>
    </source>
</reference>
<keyword evidence="11 12" id="KW-0472">Membrane</keyword>
<evidence type="ECO:0000256" key="6">
    <source>
        <dbReference type="ARBA" id="ARBA00022723"/>
    </source>
</evidence>
<proteinExistence type="inferred from homology"/>
<evidence type="ECO:0000256" key="12">
    <source>
        <dbReference type="SAM" id="Phobius"/>
    </source>
</evidence>
<dbReference type="CDD" id="cd03512">
    <property type="entry name" value="Alkane-hydroxylase"/>
    <property type="match status" value="1"/>
</dbReference>
<evidence type="ECO:0000256" key="9">
    <source>
        <dbReference type="ARBA" id="ARBA00023004"/>
    </source>
</evidence>
<dbReference type="InterPro" id="IPR033885">
    <property type="entry name" value="AlkB/XylM"/>
</dbReference>
<comment type="caution">
    <text evidence="14">The sequence shown here is derived from an EMBL/GenBank/DDBJ whole genome shotgun (WGS) entry which is preliminary data.</text>
</comment>
<gene>
    <name evidence="14" type="ORF">ACERZ8_19215</name>
</gene>